<name>A0A5K7Z1L9_9BACT</name>
<protein>
    <recommendedName>
        <fullName evidence="3">Lipoprotein</fullName>
    </recommendedName>
</protein>
<gene>
    <name evidence="1" type="ORF">DSCW_08080</name>
</gene>
<dbReference type="InterPro" id="IPR021534">
    <property type="entry name" value="DUF3192"/>
</dbReference>
<evidence type="ECO:0000313" key="2">
    <source>
        <dbReference type="Proteomes" id="UP000427769"/>
    </source>
</evidence>
<evidence type="ECO:0000313" key="1">
    <source>
        <dbReference type="EMBL" id="BBO73391.1"/>
    </source>
</evidence>
<sequence length="319" mass="36163">MRIGAIFILTAFLLTGCVHMKINQNVNALERIQKGDSQEAVLETMGPPDLRKDIGNNRSIVYYQTRAGAFNKDAAVTTDLCTPIAFEDGVVVSVGEDLADVWIQEEAAHLRQMEAEERRRREAEMKAASRQKVEQERLDKIADLEKKVKPVPASNAALNLKLYRQLLSLDPDNTRYQKKVAFYEARLVQQKKAREALAARNLEKKHRQAWEQSRDQRNKTLRRYTGNGIAEMAVHDMGPGSMYVWVKNVSRQVITTHPDHFILLDNQGNRVECTISSSLDSVLQPGAISHGKIEYNESVYPGELIFRNREAGRVGKSFQ</sequence>
<accession>A0A5K7Z1L9</accession>
<reference evidence="1 2" key="1">
    <citation type="submission" date="2019-11" db="EMBL/GenBank/DDBJ databases">
        <title>Comparative genomics of hydrocarbon-degrading Desulfosarcina strains.</title>
        <authorList>
            <person name="Watanabe M."/>
            <person name="Kojima H."/>
            <person name="Fukui M."/>
        </authorList>
    </citation>
    <scope>NUCLEOTIDE SEQUENCE [LARGE SCALE GENOMIC DNA]</scope>
    <source>
        <strain evidence="1 2">PP31</strain>
    </source>
</reference>
<evidence type="ECO:0008006" key="3">
    <source>
        <dbReference type="Google" id="ProtNLM"/>
    </source>
</evidence>
<keyword evidence="2" id="KW-1185">Reference proteome</keyword>
<dbReference type="KEGG" id="dwd:DSCW_08080"/>
<dbReference type="Proteomes" id="UP000427769">
    <property type="component" value="Chromosome"/>
</dbReference>
<dbReference type="AlphaFoldDB" id="A0A5K7Z1L9"/>
<organism evidence="1 2">
    <name type="scientific">Desulfosarcina widdelii</name>
    <dbReference type="NCBI Taxonomy" id="947919"/>
    <lineage>
        <taxon>Bacteria</taxon>
        <taxon>Pseudomonadati</taxon>
        <taxon>Thermodesulfobacteriota</taxon>
        <taxon>Desulfobacteria</taxon>
        <taxon>Desulfobacterales</taxon>
        <taxon>Desulfosarcinaceae</taxon>
        <taxon>Desulfosarcina</taxon>
    </lineage>
</organism>
<proteinExistence type="predicted"/>
<dbReference type="Pfam" id="PF11399">
    <property type="entry name" value="DUF3192"/>
    <property type="match status" value="1"/>
</dbReference>
<dbReference type="PROSITE" id="PS51257">
    <property type="entry name" value="PROKAR_LIPOPROTEIN"/>
    <property type="match status" value="1"/>
</dbReference>
<dbReference type="EMBL" id="AP021875">
    <property type="protein sequence ID" value="BBO73391.1"/>
    <property type="molecule type" value="Genomic_DNA"/>
</dbReference>